<protein>
    <recommendedName>
        <fullName evidence="3">Protein TRIGALACTOSYLDIACYLGLYCEROL 4, chloroplastic</fullName>
    </recommendedName>
</protein>
<dbReference type="PANTHER" id="PTHR34954">
    <property type="entry name" value="EXPRESSED PROTEIN"/>
    <property type="match status" value="1"/>
</dbReference>
<keyword evidence="2" id="KW-1185">Reference proteome</keyword>
<sequence length="483" mass="53878">MANLRTSMDAAFYDLNIATPQTLHGSARSIPGEPVPLDGANASKVPRMEQLTFLGPGFPLGLIPSFARPLSYSSQKESGSLSLQTLWLRQPAENWQLGLVGQIRPRKLLSSLKAEAFRADPKVSRFKRIFKKFFDRSFYSFGSSSLLELGPSTHVLLSVEKDGQRKNRCTKAIVNHQASLDFISIFWTMTELTTSSQDSCHDVIHFAVQLPDHDITLEAAWPELFVDRYGKYWNVPESISLNCLSLISKSGLRYRFGIHKNTGSPSALDSVEGQAPASLRPGICAKAAFSYEKSKDLWRNPETKEDLVLVKKHGGGFRTTAYDLRMKEPHAAISGILGATCEAWFGGKNFDDNTNTKRSPFGADLFGSICFAFQQGKFRKRYGDLTRFDARLDLAKGFSDTLNSSSVSPQLNLILQQQVLGPLVFRVNSKVSLGSSSERRGPHIEDVIYSLNYSMRYLESGKVVAWYSPKRNEGMVEVRVCEF</sequence>
<comment type="caution">
    <text evidence="1">The sequence shown here is derived from an EMBL/GenBank/DDBJ whole genome shotgun (WGS) entry which is preliminary data.</text>
</comment>
<dbReference type="OMA" id="KRGPHIE"/>
<organism evidence="1 2">
    <name type="scientific">Cynara cardunculus var. scolymus</name>
    <name type="common">Globe artichoke</name>
    <name type="synonym">Cynara scolymus</name>
    <dbReference type="NCBI Taxonomy" id="59895"/>
    <lineage>
        <taxon>Eukaryota</taxon>
        <taxon>Viridiplantae</taxon>
        <taxon>Streptophyta</taxon>
        <taxon>Embryophyta</taxon>
        <taxon>Tracheophyta</taxon>
        <taxon>Spermatophyta</taxon>
        <taxon>Magnoliopsida</taxon>
        <taxon>eudicotyledons</taxon>
        <taxon>Gunneridae</taxon>
        <taxon>Pentapetalae</taxon>
        <taxon>asterids</taxon>
        <taxon>campanulids</taxon>
        <taxon>Asterales</taxon>
        <taxon>Asteraceae</taxon>
        <taxon>Carduoideae</taxon>
        <taxon>Cardueae</taxon>
        <taxon>Carduinae</taxon>
        <taxon>Cynara</taxon>
    </lineage>
</organism>
<dbReference type="GO" id="GO:1990052">
    <property type="term" value="P:ER to chloroplast lipid transport"/>
    <property type="evidence" value="ECO:0007669"/>
    <property type="project" value="InterPro"/>
</dbReference>
<dbReference type="PANTHER" id="PTHR34954:SF3">
    <property type="entry name" value="EXPRESSED PROTEIN"/>
    <property type="match status" value="1"/>
</dbReference>
<dbReference type="InterPro" id="IPR022244">
    <property type="entry name" value="DUF3769"/>
</dbReference>
<dbReference type="Proteomes" id="UP000243975">
    <property type="component" value="Unassembled WGS sequence"/>
</dbReference>
<dbReference type="Pfam" id="PF12600">
    <property type="entry name" value="DUF3769"/>
    <property type="match status" value="1"/>
</dbReference>
<evidence type="ECO:0000313" key="2">
    <source>
        <dbReference type="Proteomes" id="UP000243975"/>
    </source>
</evidence>
<gene>
    <name evidence="1" type="ORF">Ccrd_026231</name>
</gene>
<evidence type="ECO:0008006" key="3">
    <source>
        <dbReference type="Google" id="ProtNLM"/>
    </source>
</evidence>
<dbReference type="STRING" id="59895.A0A103RRU2"/>
<dbReference type="InterPro" id="IPR044160">
    <property type="entry name" value="TGD4-like"/>
</dbReference>
<reference evidence="1 2" key="1">
    <citation type="journal article" date="2016" name="Sci. Rep.">
        <title>The genome sequence of the outbreeding globe artichoke constructed de novo incorporating a phase-aware low-pass sequencing strategy of F1 progeny.</title>
        <authorList>
            <person name="Scaglione D."/>
            <person name="Reyes-Chin-Wo S."/>
            <person name="Acquadro A."/>
            <person name="Froenicke L."/>
            <person name="Portis E."/>
            <person name="Beitel C."/>
            <person name="Tirone M."/>
            <person name="Mauro R."/>
            <person name="Lo Monaco A."/>
            <person name="Mauromicale G."/>
            <person name="Faccioli P."/>
            <person name="Cattivelli L."/>
            <person name="Rieseberg L."/>
            <person name="Michelmore R."/>
            <person name="Lanteri S."/>
        </authorList>
    </citation>
    <scope>NUCLEOTIDE SEQUENCE [LARGE SCALE GENOMIC DNA]</scope>
    <source>
        <strain evidence="1">2C</strain>
    </source>
</reference>
<name>A0A103RRU2_CYNCS</name>
<dbReference type="Gramene" id="KVG72805">
    <property type="protein sequence ID" value="KVG72805"/>
    <property type="gene ID" value="Ccrd_026231"/>
</dbReference>
<accession>A0A103RRU2</accession>
<dbReference type="EMBL" id="LEKV01007725">
    <property type="protein sequence ID" value="KVG72805.1"/>
    <property type="molecule type" value="Genomic_DNA"/>
</dbReference>
<proteinExistence type="predicted"/>
<dbReference type="GO" id="GO:0034196">
    <property type="term" value="P:acylglycerol transport"/>
    <property type="evidence" value="ECO:0007669"/>
    <property type="project" value="InterPro"/>
</dbReference>
<dbReference type="GO" id="GO:0070300">
    <property type="term" value="F:phosphatidic acid binding"/>
    <property type="evidence" value="ECO:0007669"/>
    <property type="project" value="InterPro"/>
</dbReference>
<evidence type="ECO:0000313" key="1">
    <source>
        <dbReference type="EMBL" id="KVG72805.1"/>
    </source>
</evidence>
<dbReference type="AlphaFoldDB" id="A0A103RRU2"/>
<dbReference type="GO" id="GO:0009941">
    <property type="term" value="C:chloroplast envelope"/>
    <property type="evidence" value="ECO:0007669"/>
    <property type="project" value="TreeGrafter"/>
</dbReference>